<dbReference type="Proteomes" id="UP000030437">
    <property type="component" value="Unassembled WGS sequence"/>
</dbReference>
<accession>A0A0A3IHC0</accession>
<organism evidence="1 2">
    <name type="scientific">Lysinibacillus odysseyi 34hs-1 = NBRC 100172</name>
    <dbReference type="NCBI Taxonomy" id="1220589"/>
    <lineage>
        <taxon>Bacteria</taxon>
        <taxon>Bacillati</taxon>
        <taxon>Bacillota</taxon>
        <taxon>Bacilli</taxon>
        <taxon>Bacillales</taxon>
        <taxon>Bacillaceae</taxon>
        <taxon>Lysinibacillus</taxon>
    </lineage>
</organism>
<dbReference type="OrthoDB" id="2989403at2"/>
<sequence length="83" mass="9893">MYKVGQWVLYRQIPAFVLKADDAEQKFLIQAPTISRQTYWIPAEHLEAHEEVELQEEDIQELKAVAVKSGDFRWYRELTEQLQ</sequence>
<protein>
    <recommendedName>
        <fullName evidence="3">IDEAL domain-containing protein</fullName>
    </recommendedName>
</protein>
<comment type="caution">
    <text evidence="1">The sequence shown here is derived from an EMBL/GenBank/DDBJ whole genome shotgun (WGS) entry which is preliminary data.</text>
</comment>
<reference evidence="1 2" key="1">
    <citation type="submission" date="2014-02" db="EMBL/GenBank/DDBJ databases">
        <title>Draft genome sequence of Lysinibacillus odysseyi NBRC 100172.</title>
        <authorList>
            <person name="Zhang F."/>
            <person name="Wang G."/>
            <person name="Zhang L."/>
        </authorList>
    </citation>
    <scope>NUCLEOTIDE SEQUENCE [LARGE SCALE GENOMIC DNA]</scope>
    <source>
        <strain evidence="1 2">NBRC 100172</strain>
    </source>
</reference>
<keyword evidence="2" id="KW-1185">Reference proteome</keyword>
<proteinExistence type="predicted"/>
<dbReference type="EMBL" id="JPVP01000060">
    <property type="protein sequence ID" value="KGR82223.1"/>
    <property type="molecule type" value="Genomic_DNA"/>
</dbReference>
<name>A0A0A3IHC0_9BACI</name>
<evidence type="ECO:0000313" key="1">
    <source>
        <dbReference type="EMBL" id="KGR82223.1"/>
    </source>
</evidence>
<evidence type="ECO:0008006" key="3">
    <source>
        <dbReference type="Google" id="ProtNLM"/>
    </source>
</evidence>
<evidence type="ECO:0000313" key="2">
    <source>
        <dbReference type="Proteomes" id="UP000030437"/>
    </source>
</evidence>
<dbReference type="RefSeq" id="WP_036159514.1">
    <property type="nucleotide sequence ID" value="NZ_AVCX01000001.1"/>
</dbReference>
<gene>
    <name evidence="1" type="ORF">CD32_23390</name>
</gene>
<dbReference type="AlphaFoldDB" id="A0A0A3IHC0"/>